<comment type="caution">
    <text evidence="1">The sequence shown here is derived from an EMBL/GenBank/DDBJ whole genome shotgun (WGS) entry which is preliminary data.</text>
</comment>
<proteinExistence type="predicted"/>
<dbReference type="EMBL" id="JBEPMX010000001">
    <property type="protein sequence ID" value="MET3681996.1"/>
    <property type="molecule type" value="Genomic_DNA"/>
</dbReference>
<reference evidence="1 2" key="1">
    <citation type="submission" date="2024-06" db="EMBL/GenBank/DDBJ databases">
        <title>Genomic Encyclopedia of Type Strains, Phase IV (KMG-IV): sequencing the most valuable type-strain genomes for metagenomic binning, comparative biology and taxonomic classification.</title>
        <authorList>
            <person name="Goeker M."/>
        </authorList>
    </citation>
    <scope>NUCLEOTIDE SEQUENCE [LARGE SCALE GENOMIC DNA]</scope>
    <source>
        <strain evidence="1 2">DSM 23520</strain>
    </source>
</reference>
<protein>
    <submittedName>
        <fullName evidence="1">Uncharacterized protein YktA (UPF0223 family)</fullName>
    </submittedName>
</protein>
<dbReference type="RefSeq" id="WP_354218343.1">
    <property type="nucleotide sequence ID" value="NZ_JBEPMX010000001.1"/>
</dbReference>
<sequence length="90" mass="10599">MNYHYPIDPEWSTEEVMQVIQFFNTIESAYEDSVKASQVLHDYKQFKTIVPAKSDEKSMFKDFEKQTDYVPYQVVKKAQSLSEDDTLSMT</sequence>
<dbReference type="Pfam" id="PF05256">
    <property type="entry name" value="UPF0223"/>
    <property type="match status" value="1"/>
</dbReference>
<keyword evidence="2" id="KW-1185">Reference proteome</keyword>
<organism evidence="1 2">
    <name type="scientific">Alkalibacillus flavidus</name>
    <dbReference type="NCBI Taxonomy" id="546021"/>
    <lineage>
        <taxon>Bacteria</taxon>
        <taxon>Bacillati</taxon>
        <taxon>Bacillota</taxon>
        <taxon>Bacilli</taxon>
        <taxon>Bacillales</taxon>
        <taxon>Bacillaceae</taxon>
        <taxon>Alkalibacillus</taxon>
    </lineage>
</organism>
<dbReference type="InterPro" id="IPR007920">
    <property type="entry name" value="UPF0223"/>
</dbReference>
<dbReference type="NCBIfam" id="NF003353">
    <property type="entry name" value="PRK04387.1"/>
    <property type="match status" value="1"/>
</dbReference>
<evidence type="ECO:0000313" key="2">
    <source>
        <dbReference type="Proteomes" id="UP001549167"/>
    </source>
</evidence>
<dbReference type="InterPro" id="IPR023324">
    <property type="entry name" value="BH2638-like_sf"/>
</dbReference>
<dbReference type="Gene3D" id="1.10.220.80">
    <property type="entry name" value="BH2638-like"/>
    <property type="match status" value="1"/>
</dbReference>
<name>A0ABV2KQY1_9BACI</name>
<dbReference type="PIRSF" id="PIRSF037260">
    <property type="entry name" value="UPF0223"/>
    <property type="match status" value="1"/>
</dbReference>
<gene>
    <name evidence="1" type="ORF">ABID56_000075</name>
</gene>
<evidence type="ECO:0000313" key="1">
    <source>
        <dbReference type="EMBL" id="MET3681996.1"/>
    </source>
</evidence>
<accession>A0ABV2KQY1</accession>
<dbReference type="SUPFAM" id="SSF158504">
    <property type="entry name" value="BH2638-like"/>
    <property type="match status" value="1"/>
</dbReference>
<dbReference type="Proteomes" id="UP001549167">
    <property type="component" value="Unassembled WGS sequence"/>
</dbReference>